<gene>
    <name evidence="4" type="ORF">HMPREF0063_12218</name>
</gene>
<evidence type="ECO:0000259" key="2">
    <source>
        <dbReference type="Pfam" id="PF02470"/>
    </source>
</evidence>
<keyword evidence="5" id="KW-1185">Reference proteome</keyword>
<evidence type="ECO:0000259" key="3">
    <source>
        <dbReference type="Pfam" id="PF11887"/>
    </source>
</evidence>
<dbReference type="GO" id="GO:0051701">
    <property type="term" value="P:biological process involved in interaction with host"/>
    <property type="evidence" value="ECO:0007669"/>
    <property type="project" value="TreeGrafter"/>
</dbReference>
<keyword evidence="1" id="KW-0472">Membrane</keyword>
<dbReference type="OrthoDB" id="338143at2"/>
<dbReference type="Pfam" id="PF02470">
    <property type="entry name" value="MlaD"/>
    <property type="match status" value="1"/>
</dbReference>
<dbReference type="InterPro" id="IPR005693">
    <property type="entry name" value="Mce"/>
</dbReference>
<dbReference type="AlphaFoldDB" id="E2SCQ6"/>
<sequence>MNYGIRVKFVLFGIVALAIMLVLYNTMVNQVAGDSTEYRADFTSASGLQAGDDVRAAGIRVGRVNRVELVEGATARVTFVVGADQALTDTSRLTVRYQNLLGQRYLSLSPGEQPGEVLEAGATVPSERTDPGFDLTTLLNGFEPLFATLQPEDVNQLAGSIVAVMQGEGGTVESLLAETAELTSDLASKDEVFGQVLDRLTPVLENLTAQDQALAGTIDELKALMTGLAEDRQAIGGSLAGISELSTATADLLAEARPDAVSTISSLRDVADLFVVNADQLRELLPAMSTATGAFARPMNSGTWLNTYLCAMNIDLQGTPVPLGLPDRQFSQVCR</sequence>
<name>E2SCQ6_9ACTN</name>
<dbReference type="InterPro" id="IPR003399">
    <property type="entry name" value="Mce/MlaD"/>
</dbReference>
<dbReference type="HOGENOM" id="CLU_026704_1_0_11"/>
<dbReference type="eggNOG" id="COG1463">
    <property type="taxonomic scope" value="Bacteria"/>
</dbReference>
<dbReference type="Pfam" id="PF11887">
    <property type="entry name" value="Mce4_CUP1"/>
    <property type="match status" value="1"/>
</dbReference>
<dbReference type="PANTHER" id="PTHR33371:SF17">
    <property type="entry name" value="MCE-FAMILY PROTEIN MCE1B"/>
    <property type="match status" value="1"/>
</dbReference>
<protein>
    <submittedName>
        <fullName evidence="4">Virulence factor Mce family protein</fullName>
    </submittedName>
</protein>
<dbReference type="PANTHER" id="PTHR33371">
    <property type="entry name" value="INTERMEMBRANE PHOSPHOLIPID TRANSPORT SYSTEM BINDING PROTEIN MLAD-RELATED"/>
    <property type="match status" value="1"/>
</dbReference>
<feature type="domain" description="Mce/MlaD" evidence="2">
    <location>
        <begin position="35"/>
        <end position="111"/>
    </location>
</feature>
<organism evidence="4 5">
    <name type="scientific">Aeromicrobium marinum DSM 15272</name>
    <dbReference type="NCBI Taxonomy" id="585531"/>
    <lineage>
        <taxon>Bacteria</taxon>
        <taxon>Bacillati</taxon>
        <taxon>Actinomycetota</taxon>
        <taxon>Actinomycetes</taxon>
        <taxon>Propionibacteriales</taxon>
        <taxon>Nocardioidaceae</taxon>
        <taxon>Aeromicrobium</taxon>
    </lineage>
</organism>
<dbReference type="GO" id="GO:0005576">
    <property type="term" value="C:extracellular region"/>
    <property type="evidence" value="ECO:0007669"/>
    <property type="project" value="TreeGrafter"/>
</dbReference>
<accession>E2SCQ6</accession>
<evidence type="ECO:0000256" key="1">
    <source>
        <dbReference type="SAM" id="Phobius"/>
    </source>
</evidence>
<dbReference type="RefSeq" id="WP_007077310.1">
    <property type="nucleotide sequence ID" value="NZ_CM001024.1"/>
</dbReference>
<dbReference type="InterPro" id="IPR052336">
    <property type="entry name" value="MlaD_Phospholipid_Transporter"/>
</dbReference>
<feature type="transmembrane region" description="Helical" evidence="1">
    <location>
        <begin position="7"/>
        <end position="27"/>
    </location>
</feature>
<reference evidence="4" key="1">
    <citation type="submission" date="2010-08" db="EMBL/GenBank/DDBJ databases">
        <authorList>
            <person name="Muzny D."/>
            <person name="Qin X."/>
            <person name="Buhay C."/>
            <person name="Dugan-Rocha S."/>
            <person name="Ding Y."/>
            <person name="Chen G."/>
            <person name="Hawes A."/>
            <person name="Holder M."/>
            <person name="Jhangiani S."/>
            <person name="Johnson A."/>
            <person name="Khan Z."/>
            <person name="Li Z."/>
            <person name="Liu W."/>
            <person name="Liu X."/>
            <person name="Perez L."/>
            <person name="Shen H."/>
            <person name="Wang Q."/>
            <person name="Watt J."/>
            <person name="Xi L."/>
            <person name="Xin Y."/>
            <person name="Zhou J."/>
            <person name="Deng J."/>
            <person name="Jiang H."/>
            <person name="Liu Y."/>
            <person name="Qu J."/>
            <person name="Song X.-Z."/>
            <person name="Zhang L."/>
            <person name="Villasana D."/>
            <person name="Johnson A."/>
            <person name="Liu J."/>
            <person name="Liyanage D."/>
            <person name="Lorensuhewa L."/>
            <person name="Robinson T."/>
            <person name="Song A."/>
            <person name="Song B.-B."/>
            <person name="Dinh H."/>
            <person name="Thornton R."/>
            <person name="Coyle M."/>
            <person name="Francisco L."/>
            <person name="Jackson L."/>
            <person name="Javaid M."/>
            <person name="Korchina V."/>
            <person name="Kovar C."/>
            <person name="Mata R."/>
            <person name="Mathew T."/>
            <person name="Ngo R."/>
            <person name="Nguyen L."/>
            <person name="Nguyen N."/>
            <person name="Okwuonu G."/>
            <person name="Ongeri F."/>
            <person name="Pham C."/>
            <person name="Simmons D."/>
            <person name="Wilczek-Boney K."/>
            <person name="Hale W."/>
            <person name="Jakkamsetti A."/>
            <person name="Pham P."/>
            <person name="Ruth R."/>
            <person name="San Lucas F."/>
            <person name="Warren J."/>
            <person name="Zhang J."/>
            <person name="Zhao Z."/>
            <person name="Zhou C."/>
            <person name="Zhu D."/>
            <person name="Lee S."/>
            <person name="Bess C."/>
            <person name="Blankenburg K."/>
            <person name="Forbes L."/>
            <person name="Fu Q."/>
            <person name="Gubbala S."/>
            <person name="Hirani K."/>
            <person name="Jayaseelan J.C."/>
            <person name="Lara F."/>
            <person name="Munidasa M."/>
            <person name="Palculict T."/>
            <person name="Patil S."/>
            <person name="Pu L.-L."/>
            <person name="Saada N."/>
            <person name="Tang L."/>
            <person name="Weissenberger G."/>
            <person name="Zhu Y."/>
            <person name="Hemphill L."/>
            <person name="Shang Y."/>
            <person name="Youmans B."/>
            <person name="Ayvaz T."/>
            <person name="Ross M."/>
            <person name="Santibanez J."/>
            <person name="Aqrawi P."/>
            <person name="Gross S."/>
            <person name="Joshi V."/>
            <person name="Fowler G."/>
            <person name="Nazareth L."/>
            <person name="Reid J."/>
            <person name="Worley K."/>
            <person name="Petrosino J."/>
            <person name="Highlander S."/>
            <person name="Gibbs R."/>
        </authorList>
    </citation>
    <scope>NUCLEOTIDE SEQUENCE [LARGE SCALE GENOMIC DNA]</scope>
    <source>
        <strain evidence="4">DSM 15272</strain>
    </source>
</reference>
<dbReference type="STRING" id="585531.HMPREF0063_12218"/>
<dbReference type="NCBIfam" id="TIGR00996">
    <property type="entry name" value="Mtu_fam_mce"/>
    <property type="match status" value="1"/>
</dbReference>
<keyword evidence="1" id="KW-0812">Transmembrane</keyword>
<feature type="domain" description="Mammalian cell entry C-terminal" evidence="3">
    <location>
        <begin position="116"/>
        <end position="288"/>
    </location>
</feature>
<proteinExistence type="predicted"/>
<comment type="caution">
    <text evidence="4">The sequence shown here is derived from an EMBL/GenBank/DDBJ whole genome shotgun (WGS) entry which is preliminary data.</text>
</comment>
<evidence type="ECO:0000313" key="4">
    <source>
        <dbReference type="EMBL" id="EFQ83009.1"/>
    </source>
</evidence>
<evidence type="ECO:0000313" key="5">
    <source>
        <dbReference type="Proteomes" id="UP000003111"/>
    </source>
</evidence>
<dbReference type="InterPro" id="IPR024516">
    <property type="entry name" value="Mce_C"/>
</dbReference>
<keyword evidence="1" id="KW-1133">Transmembrane helix</keyword>
<dbReference type="Proteomes" id="UP000003111">
    <property type="component" value="Unassembled WGS sequence"/>
</dbReference>
<dbReference type="EMBL" id="ACLF03000006">
    <property type="protein sequence ID" value="EFQ83009.1"/>
    <property type="molecule type" value="Genomic_DNA"/>
</dbReference>